<protein>
    <submittedName>
        <fullName evidence="2">Uncharacterized protein LOC105681173</fullName>
    </submittedName>
</protein>
<reference evidence="2" key="1">
    <citation type="submission" date="2025-08" db="UniProtKB">
        <authorList>
            <consortium name="RefSeq"/>
        </authorList>
    </citation>
    <scope>IDENTIFICATION</scope>
</reference>
<dbReference type="AlphaFoldDB" id="A0A6P8L356"/>
<accession>A0A6P8L356</accession>
<dbReference type="OrthoDB" id="7699172at2759"/>
<evidence type="ECO:0000313" key="1">
    <source>
        <dbReference type="Proteomes" id="UP000515180"/>
    </source>
</evidence>
<dbReference type="RefSeq" id="XP_033178285.1">
    <property type="nucleotide sequence ID" value="XM_033322394.1"/>
</dbReference>
<organism evidence="1 2">
    <name type="scientific">Bombus impatiens</name>
    <name type="common">Bumblebee</name>
    <dbReference type="NCBI Taxonomy" id="132113"/>
    <lineage>
        <taxon>Eukaryota</taxon>
        <taxon>Metazoa</taxon>
        <taxon>Ecdysozoa</taxon>
        <taxon>Arthropoda</taxon>
        <taxon>Hexapoda</taxon>
        <taxon>Insecta</taxon>
        <taxon>Pterygota</taxon>
        <taxon>Neoptera</taxon>
        <taxon>Endopterygota</taxon>
        <taxon>Hymenoptera</taxon>
        <taxon>Apocrita</taxon>
        <taxon>Aculeata</taxon>
        <taxon>Apoidea</taxon>
        <taxon>Anthophila</taxon>
        <taxon>Apidae</taxon>
        <taxon>Bombus</taxon>
        <taxon>Pyrobombus</taxon>
    </lineage>
</organism>
<proteinExistence type="predicted"/>
<sequence length="137" mass="16833">MRSWDNIPHKRMLRMIIFNIPRDMTEKEILACIMKQNQDRLKKEDAAKVKFCFGIGRKHNEETNWVIEIHPQHEEIMLRACDAAIPKKKWHNRSVSWWMEEVTRENRDTYRARRRKYQRAKGPATREQEKLLYRQIR</sequence>
<evidence type="ECO:0000313" key="2">
    <source>
        <dbReference type="RefSeq" id="XP_033178285.1"/>
    </source>
</evidence>
<dbReference type="GeneID" id="105681173"/>
<name>A0A6P8L356_BOMIM</name>
<dbReference type="KEGG" id="bim:105681173"/>
<keyword evidence="1" id="KW-1185">Reference proteome</keyword>
<gene>
    <name evidence="2" type="primary">LOC105681173</name>
</gene>
<dbReference type="Proteomes" id="UP000515180">
    <property type="component" value="Unplaced"/>
</dbReference>